<feature type="signal peptide" evidence="4">
    <location>
        <begin position="1"/>
        <end position="20"/>
    </location>
</feature>
<evidence type="ECO:0000256" key="4">
    <source>
        <dbReference type="SAM" id="SignalP"/>
    </source>
</evidence>
<feature type="transmembrane region" description="Helical" evidence="3">
    <location>
        <begin position="285"/>
        <end position="303"/>
    </location>
</feature>
<protein>
    <recommendedName>
        <fullName evidence="1">diguanylate cyclase</fullName>
        <ecNumber evidence="1">2.7.7.65</ecNumber>
    </recommendedName>
</protein>
<dbReference type="InterPro" id="IPR043128">
    <property type="entry name" value="Rev_trsase/Diguanyl_cyclase"/>
</dbReference>
<name>A0ABQ1Q1F0_9GAMM</name>
<evidence type="ECO:0000256" key="3">
    <source>
        <dbReference type="SAM" id="Phobius"/>
    </source>
</evidence>
<dbReference type="InterPro" id="IPR011623">
    <property type="entry name" value="7TMR_DISM_rcpt_extracell_dom1"/>
</dbReference>
<dbReference type="Pfam" id="PF07695">
    <property type="entry name" value="7TMR-DISM_7TM"/>
    <property type="match status" value="1"/>
</dbReference>
<dbReference type="PANTHER" id="PTHR45138">
    <property type="entry name" value="REGULATORY COMPONENTS OF SENSORY TRANSDUCTION SYSTEM"/>
    <property type="match status" value="1"/>
</dbReference>
<organism evidence="6 7">
    <name type="scientific">Halopseudomonas salina</name>
    <dbReference type="NCBI Taxonomy" id="1323744"/>
    <lineage>
        <taxon>Bacteria</taxon>
        <taxon>Pseudomonadati</taxon>
        <taxon>Pseudomonadota</taxon>
        <taxon>Gammaproteobacteria</taxon>
        <taxon>Pseudomonadales</taxon>
        <taxon>Pseudomonadaceae</taxon>
        <taxon>Halopseudomonas</taxon>
    </lineage>
</organism>
<keyword evidence="3" id="KW-0472">Membrane</keyword>
<dbReference type="PANTHER" id="PTHR45138:SF9">
    <property type="entry name" value="DIGUANYLATE CYCLASE DGCM-RELATED"/>
    <property type="match status" value="1"/>
</dbReference>
<dbReference type="Pfam" id="PF07696">
    <property type="entry name" value="7TMR-DISMED2"/>
    <property type="match status" value="1"/>
</dbReference>
<dbReference type="SMART" id="SM00267">
    <property type="entry name" value="GGDEF"/>
    <property type="match status" value="1"/>
</dbReference>
<dbReference type="Pfam" id="PF00990">
    <property type="entry name" value="GGDEF"/>
    <property type="match status" value="1"/>
</dbReference>
<feature type="transmembrane region" description="Helical" evidence="3">
    <location>
        <begin position="255"/>
        <end position="273"/>
    </location>
</feature>
<keyword evidence="4" id="KW-0732">Signal</keyword>
<dbReference type="InterPro" id="IPR050469">
    <property type="entry name" value="Diguanylate_Cyclase"/>
</dbReference>
<evidence type="ECO:0000313" key="7">
    <source>
        <dbReference type="Proteomes" id="UP000638188"/>
    </source>
</evidence>
<evidence type="ECO:0000259" key="5">
    <source>
        <dbReference type="PROSITE" id="PS50887"/>
    </source>
</evidence>
<feature type="transmembrane region" description="Helical" evidence="3">
    <location>
        <begin position="309"/>
        <end position="328"/>
    </location>
</feature>
<evidence type="ECO:0000256" key="2">
    <source>
        <dbReference type="ARBA" id="ARBA00034247"/>
    </source>
</evidence>
<feature type="transmembrane region" description="Helical" evidence="3">
    <location>
        <begin position="340"/>
        <end position="362"/>
    </location>
</feature>
<feature type="transmembrane region" description="Helical" evidence="3">
    <location>
        <begin position="188"/>
        <end position="207"/>
    </location>
</feature>
<sequence>MRWIRLILYWLLALSTAPLAAEPPQPLILSPGQSLFSLNTHIEYLEDKEGQLGIDALLASGLEWQPPKREVLSFGFTSSTYWVRFTVSRELTDNSPATPYVLVIGNAILDWVDVYIYENGSLAAHHSLGDKLPHAQRLLDYPHFAVPLKLQQSDTTTVYLRVRSSSSVLIPLHIYSNQHLVERSYERAVAQALFYGAMLVMALYNLLILKSIRDVSYFYYAMMVLSTAVVFGGIEGISFKYLWPDATWLNDVVPIMSVASLVAFAALFFRSFLLLPQTRPFLGRLALGFVYASALIMAGAFILPYQQMMMLAVLLAIGGIICAVWAGFARWLDGFHGAWVFNLAWGCLLVVGMLLALTSLGILPLEWFSMRITQIGAGLQAVLLSFALAHRMRFEKRMAALARQDAAKAQQKMLEHQIQANENLDRIVLERTLELEKTHAKLREISTTDGLTRLLNRRAFDDVFLTEYRNAHRCQRPLAVLMIDLDHFKRINDNYGHSFGDLCLVRTAEVIRACLRHSADIAARYGGEEFIVLLPETDIENAVAVAQLIMDALSRSLVTDEQHQLRVSASIGVASGVPKELTDQEALLREADRQLYLAKENGRNTIEWQKN</sequence>
<feature type="transmembrane region" description="Helical" evidence="3">
    <location>
        <begin position="368"/>
        <end position="389"/>
    </location>
</feature>
<keyword evidence="7" id="KW-1185">Reference proteome</keyword>
<comment type="catalytic activity">
    <reaction evidence="2">
        <text>2 GTP = 3',3'-c-di-GMP + 2 diphosphate</text>
        <dbReference type="Rhea" id="RHEA:24898"/>
        <dbReference type="ChEBI" id="CHEBI:33019"/>
        <dbReference type="ChEBI" id="CHEBI:37565"/>
        <dbReference type="ChEBI" id="CHEBI:58805"/>
        <dbReference type="EC" id="2.7.7.65"/>
    </reaction>
</comment>
<dbReference type="EMBL" id="BMFF01000008">
    <property type="protein sequence ID" value="GGD10368.1"/>
    <property type="molecule type" value="Genomic_DNA"/>
</dbReference>
<dbReference type="PROSITE" id="PS50887">
    <property type="entry name" value="GGDEF"/>
    <property type="match status" value="1"/>
</dbReference>
<evidence type="ECO:0000256" key="1">
    <source>
        <dbReference type="ARBA" id="ARBA00012528"/>
    </source>
</evidence>
<gene>
    <name evidence="6" type="ORF">GCM10007418_31720</name>
</gene>
<dbReference type="RefSeq" id="WP_188434480.1">
    <property type="nucleotide sequence ID" value="NZ_BMFF01000008.1"/>
</dbReference>
<dbReference type="EC" id="2.7.7.65" evidence="1"/>
<dbReference type="Gene3D" id="2.60.40.2380">
    <property type="match status" value="1"/>
</dbReference>
<feature type="chain" id="PRO_5046929456" description="diguanylate cyclase" evidence="4">
    <location>
        <begin position="21"/>
        <end position="611"/>
    </location>
</feature>
<keyword evidence="3" id="KW-1133">Transmembrane helix</keyword>
<evidence type="ECO:0000313" key="6">
    <source>
        <dbReference type="EMBL" id="GGD10368.1"/>
    </source>
</evidence>
<dbReference type="NCBIfam" id="TIGR00254">
    <property type="entry name" value="GGDEF"/>
    <property type="match status" value="1"/>
</dbReference>
<dbReference type="SUPFAM" id="SSF55073">
    <property type="entry name" value="Nucleotide cyclase"/>
    <property type="match status" value="1"/>
</dbReference>
<dbReference type="Gene3D" id="3.30.70.270">
    <property type="match status" value="1"/>
</dbReference>
<dbReference type="InterPro" id="IPR011622">
    <property type="entry name" value="7TMR_DISM_rcpt_extracell_dom2"/>
</dbReference>
<feature type="domain" description="GGDEF" evidence="5">
    <location>
        <begin position="476"/>
        <end position="611"/>
    </location>
</feature>
<dbReference type="InterPro" id="IPR029787">
    <property type="entry name" value="Nucleotide_cyclase"/>
</dbReference>
<keyword evidence="6" id="KW-0418">Kinase</keyword>
<dbReference type="GO" id="GO:0016301">
    <property type="term" value="F:kinase activity"/>
    <property type="evidence" value="ECO:0007669"/>
    <property type="project" value="UniProtKB-KW"/>
</dbReference>
<feature type="transmembrane region" description="Helical" evidence="3">
    <location>
        <begin position="219"/>
        <end position="243"/>
    </location>
</feature>
<accession>A0ABQ1Q1F0</accession>
<dbReference type="Proteomes" id="UP000638188">
    <property type="component" value="Unassembled WGS sequence"/>
</dbReference>
<dbReference type="InterPro" id="IPR000160">
    <property type="entry name" value="GGDEF_dom"/>
</dbReference>
<reference evidence="7" key="1">
    <citation type="journal article" date="2019" name="Int. J. Syst. Evol. Microbiol.">
        <title>The Global Catalogue of Microorganisms (GCM) 10K type strain sequencing project: providing services to taxonomists for standard genome sequencing and annotation.</title>
        <authorList>
            <consortium name="The Broad Institute Genomics Platform"/>
            <consortium name="The Broad Institute Genome Sequencing Center for Infectious Disease"/>
            <person name="Wu L."/>
            <person name="Ma J."/>
        </authorList>
    </citation>
    <scope>NUCLEOTIDE SEQUENCE [LARGE SCALE GENOMIC DNA]</scope>
    <source>
        <strain evidence="7">CGMCC 1.12482</strain>
    </source>
</reference>
<keyword evidence="6" id="KW-0808">Transferase</keyword>
<comment type="caution">
    <text evidence="6">The sequence shown here is derived from an EMBL/GenBank/DDBJ whole genome shotgun (WGS) entry which is preliminary data.</text>
</comment>
<keyword evidence="3" id="KW-0812">Transmembrane</keyword>
<dbReference type="CDD" id="cd01949">
    <property type="entry name" value="GGDEF"/>
    <property type="match status" value="1"/>
</dbReference>
<proteinExistence type="predicted"/>